<comment type="caution">
    <text evidence="2">The sequence shown here is derived from an EMBL/GenBank/DDBJ whole genome shotgun (WGS) entry which is preliminary data.</text>
</comment>
<evidence type="ECO:0000313" key="2">
    <source>
        <dbReference type="EMBL" id="KAB5308572.1"/>
    </source>
</evidence>
<proteinExistence type="predicted"/>
<dbReference type="Pfam" id="PF08279">
    <property type="entry name" value="HTH_11"/>
    <property type="match status" value="1"/>
</dbReference>
<dbReference type="SUPFAM" id="SSF46785">
    <property type="entry name" value="Winged helix' DNA-binding domain"/>
    <property type="match status" value="1"/>
</dbReference>
<evidence type="ECO:0000259" key="1">
    <source>
        <dbReference type="Pfam" id="PF08279"/>
    </source>
</evidence>
<feature type="domain" description="Helix-turn-helix type 11" evidence="1">
    <location>
        <begin position="10"/>
        <end position="50"/>
    </location>
</feature>
<organism evidence="2 3">
    <name type="scientific">Bacteroides stercoris</name>
    <dbReference type="NCBI Taxonomy" id="46506"/>
    <lineage>
        <taxon>Bacteria</taxon>
        <taxon>Pseudomonadati</taxon>
        <taxon>Bacteroidota</taxon>
        <taxon>Bacteroidia</taxon>
        <taxon>Bacteroidales</taxon>
        <taxon>Bacteroidaceae</taxon>
        <taxon>Bacteroides</taxon>
    </lineage>
</organism>
<dbReference type="AlphaFoldDB" id="A0A7J5L8F6"/>
<dbReference type="Proteomes" id="UP000467334">
    <property type="component" value="Unassembled WGS sequence"/>
</dbReference>
<gene>
    <name evidence="2" type="ORF">F9958_17055</name>
</gene>
<dbReference type="RefSeq" id="WP_082709288.1">
    <property type="nucleotide sequence ID" value="NZ_CP081913.1"/>
</dbReference>
<name>A0A7J5L8F6_BACSE</name>
<evidence type="ECO:0000313" key="3">
    <source>
        <dbReference type="Proteomes" id="UP000467334"/>
    </source>
</evidence>
<protein>
    <submittedName>
        <fullName evidence="2">HTH domain-containing protein</fullName>
    </submittedName>
</protein>
<dbReference type="InterPro" id="IPR036390">
    <property type="entry name" value="WH_DNA-bd_sf"/>
</dbReference>
<dbReference type="Gene3D" id="1.10.10.10">
    <property type="entry name" value="Winged helix-like DNA-binding domain superfamily/Winged helix DNA-binding domain"/>
    <property type="match status" value="1"/>
</dbReference>
<reference evidence="2 3" key="1">
    <citation type="journal article" date="2019" name="Nat. Med.">
        <title>A library of human gut bacterial isolates paired with longitudinal multiomics data enables mechanistic microbiome research.</title>
        <authorList>
            <person name="Poyet M."/>
            <person name="Groussin M."/>
            <person name="Gibbons S.M."/>
            <person name="Avila-Pacheco J."/>
            <person name="Jiang X."/>
            <person name="Kearney S.M."/>
            <person name="Perrotta A.R."/>
            <person name="Berdy B."/>
            <person name="Zhao S."/>
            <person name="Lieberman T.D."/>
            <person name="Swanson P.K."/>
            <person name="Smith M."/>
            <person name="Roesemann S."/>
            <person name="Alexander J.E."/>
            <person name="Rich S.A."/>
            <person name="Livny J."/>
            <person name="Vlamakis H."/>
            <person name="Clish C."/>
            <person name="Bullock K."/>
            <person name="Deik A."/>
            <person name="Scott J."/>
            <person name="Pierce K.A."/>
            <person name="Xavier R.J."/>
            <person name="Alm E.J."/>
        </authorList>
    </citation>
    <scope>NUCLEOTIDE SEQUENCE [LARGE SCALE GENOMIC DNA]</scope>
    <source>
        <strain evidence="2 3">BIOML-A6</strain>
    </source>
</reference>
<dbReference type="EMBL" id="WCLE01000063">
    <property type="protein sequence ID" value="KAB5308572.1"/>
    <property type="molecule type" value="Genomic_DNA"/>
</dbReference>
<sequence length="67" mass="7636">MADDEASTSKKIIMIINQDNNVPIERITNLLNINRRAVAKHMKRLQENGIICRVGGRAIGHWEIVKK</sequence>
<dbReference type="InterPro" id="IPR013196">
    <property type="entry name" value="HTH_11"/>
</dbReference>
<accession>A0A7J5L8F6</accession>
<dbReference type="InterPro" id="IPR036388">
    <property type="entry name" value="WH-like_DNA-bd_sf"/>
</dbReference>